<name>A0A316KWS9_9FLAO</name>
<feature type="domain" description="5'-Nucleotidase C-terminal" evidence="1">
    <location>
        <begin position="97"/>
        <end position="229"/>
    </location>
</feature>
<gene>
    <name evidence="2" type="ORF">DKG77_10265</name>
</gene>
<evidence type="ECO:0000313" key="3">
    <source>
        <dbReference type="Proteomes" id="UP000245762"/>
    </source>
</evidence>
<keyword evidence="3" id="KW-1185">Reference proteome</keyword>
<evidence type="ECO:0000313" key="2">
    <source>
        <dbReference type="EMBL" id="PWL38632.1"/>
    </source>
</evidence>
<dbReference type="InterPro" id="IPR006179">
    <property type="entry name" value="5_nucleotidase/apyrase"/>
</dbReference>
<protein>
    <recommendedName>
        <fullName evidence="1">5'-Nucleotidase C-terminal domain-containing protein</fullName>
    </recommendedName>
</protein>
<dbReference type="Pfam" id="PF02872">
    <property type="entry name" value="5_nucleotid_C"/>
    <property type="match status" value="1"/>
</dbReference>
<dbReference type="InterPro" id="IPR036907">
    <property type="entry name" value="5'-Nucleotdase_C_sf"/>
</dbReference>
<dbReference type="Proteomes" id="UP000245762">
    <property type="component" value="Unassembled WGS sequence"/>
</dbReference>
<dbReference type="AlphaFoldDB" id="A0A316KWS9"/>
<dbReference type="GO" id="GO:0016787">
    <property type="term" value="F:hydrolase activity"/>
    <property type="evidence" value="ECO:0007669"/>
    <property type="project" value="InterPro"/>
</dbReference>
<proteinExistence type="predicted"/>
<dbReference type="InterPro" id="IPR008334">
    <property type="entry name" value="5'-Nucleotdase_C"/>
</dbReference>
<dbReference type="PANTHER" id="PTHR11575:SF24">
    <property type="entry name" value="5'-NUCLEOTIDASE"/>
    <property type="match status" value="1"/>
</dbReference>
<dbReference type="SUPFAM" id="SSF55816">
    <property type="entry name" value="5'-nucleotidase (syn. UDP-sugar hydrolase), C-terminal domain"/>
    <property type="match status" value="1"/>
</dbReference>
<organism evidence="2 3">
    <name type="scientific">Flagellimonas aquimarina</name>
    <dbReference type="NCBI Taxonomy" id="2201895"/>
    <lineage>
        <taxon>Bacteria</taxon>
        <taxon>Pseudomonadati</taxon>
        <taxon>Bacteroidota</taxon>
        <taxon>Flavobacteriia</taxon>
        <taxon>Flavobacteriales</taxon>
        <taxon>Flavobacteriaceae</taxon>
        <taxon>Flagellimonas</taxon>
    </lineage>
</organism>
<dbReference type="Gene3D" id="3.90.780.10">
    <property type="entry name" value="5'-Nucleotidase, C-terminal domain"/>
    <property type="match status" value="1"/>
</dbReference>
<reference evidence="2 3" key="1">
    <citation type="submission" date="2018-05" db="EMBL/GenBank/DDBJ databases">
        <title>Complete genome sequence of Flagellimonas aquimarina ECD12 isolated from seaweed Ecklonia cava.</title>
        <authorList>
            <person name="Choi S."/>
            <person name="Seong C."/>
        </authorList>
    </citation>
    <scope>NUCLEOTIDE SEQUENCE [LARGE SCALE GENOMIC DNA]</scope>
    <source>
        <strain evidence="2 3">ECD12</strain>
    </source>
</reference>
<dbReference type="EMBL" id="QGEG01000002">
    <property type="protein sequence ID" value="PWL38632.1"/>
    <property type="molecule type" value="Genomic_DNA"/>
</dbReference>
<sequence>MFTKVIILPRLLNKDNYVNYLKLKQIVVFITFCFLLSCNQQKGPLSKVTGRQIKIDTSLNAVDSIETFVAPFKNRINEVLDSTLAYAPKSLLLDDGNRNTAMGNLMADIVFQETYPIFKSKMGEELDFVVLNRGGIRSIISKGHVTARNAYQVMPFENYISVVELSGTAVRKLITFLSTSERPHPISGMQIVLNKRGALESVSIQGSPFDENRNYYVATSDYLVQGGPSIGFFDNIISTTDTGYLLRNAIIDHFKKVDSIKAEVDDRFIQLD</sequence>
<dbReference type="OrthoDB" id="4762412at2"/>
<evidence type="ECO:0000259" key="1">
    <source>
        <dbReference type="Pfam" id="PF02872"/>
    </source>
</evidence>
<dbReference type="PANTHER" id="PTHR11575">
    <property type="entry name" value="5'-NUCLEOTIDASE-RELATED"/>
    <property type="match status" value="1"/>
</dbReference>
<comment type="caution">
    <text evidence="2">The sequence shown here is derived from an EMBL/GenBank/DDBJ whole genome shotgun (WGS) entry which is preliminary data.</text>
</comment>
<dbReference type="PRINTS" id="PR01607">
    <property type="entry name" value="APYRASEFAMLY"/>
</dbReference>
<dbReference type="GO" id="GO:0009166">
    <property type="term" value="P:nucleotide catabolic process"/>
    <property type="evidence" value="ECO:0007669"/>
    <property type="project" value="InterPro"/>
</dbReference>
<accession>A0A316KWS9</accession>